<dbReference type="STRING" id="474950.SAMN05421771_3346"/>
<dbReference type="Proteomes" id="UP000199024">
    <property type="component" value="Unassembled WGS sequence"/>
</dbReference>
<evidence type="ECO:0000313" key="4">
    <source>
        <dbReference type="Proteomes" id="UP000199024"/>
    </source>
</evidence>
<evidence type="ECO:0000313" key="3">
    <source>
        <dbReference type="EMBL" id="SFS18110.1"/>
    </source>
</evidence>
<dbReference type="InterPro" id="IPR038614">
    <property type="entry name" value="GK_N_sf"/>
</dbReference>
<name>A0A1I6MQX8_9BACT</name>
<dbReference type="InterPro" id="IPR007835">
    <property type="entry name" value="MOFRL"/>
</dbReference>
<keyword evidence="4" id="KW-1185">Reference proteome</keyword>
<dbReference type="InterPro" id="IPR039760">
    <property type="entry name" value="MOFRL_protein"/>
</dbReference>
<sequence>MNHDAAAIFHTTLATLDVGEAVRDALSVSADALTVTGRTLRVAELDHIVVLSIGKAGATMFEAAREALAPTLLPIQALVVTPEATLPTSAGVTVLHGAHPSPDKVSRQAAEAALALLRTADARTLVLFLISGGASSMFELPLDPTIRIDDVADFYKALVASGLPIEKINIIRKHFSAVKGGRLAVAAAGAAAQVTLLVSDVPAHALNAVASGPSMPDPSTLADARALLGGLSSPLPDAVAACFADPALPETPKDTDGVFARATFEAILSSEQLAARAADAARALGYTVLFDSSCDDHPYRHAADYLLGRATEHALQYEKACLISVGEVVVTVDGPAGRGGRNQQFALYCAGELARRALPLTLLSAGSDGIDGHSPAAGAVVDRTTWQRAAAAGFDPVLALRSFDAYPLFDALGDTLMTGPTGNNLRDLRVFLSDRNVG</sequence>
<dbReference type="Gene3D" id="3.40.1480.10">
    <property type="entry name" value="MOFRL domain"/>
    <property type="match status" value="1"/>
</dbReference>
<dbReference type="EMBL" id="FOZL01000001">
    <property type="protein sequence ID" value="SFS18110.1"/>
    <property type="molecule type" value="Genomic_DNA"/>
</dbReference>
<dbReference type="AlphaFoldDB" id="A0A1I6MQX8"/>
<dbReference type="InterPro" id="IPR037035">
    <property type="entry name" value="GK-like_C_sf"/>
</dbReference>
<dbReference type="PANTHER" id="PTHR12227:SF0">
    <property type="entry name" value="GLYCERATE KINASE"/>
    <property type="match status" value="1"/>
</dbReference>
<dbReference type="PANTHER" id="PTHR12227">
    <property type="entry name" value="GLYCERATE KINASE"/>
    <property type="match status" value="1"/>
</dbReference>
<organism evidence="3 4">
    <name type="scientific">Granulicella pectinivorans</name>
    <dbReference type="NCBI Taxonomy" id="474950"/>
    <lineage>
        <taxon>Bacteria</taxon>
        <taxon>Pseudomonadati</taxon>
        <taxon>Acidobacteriota</taxon>
        <taxon>Terriglobia</taxon>
        <taxon>Terriglobales</taxon>
        <taxon>Acidobacteriaceae</taxon>
        <taxon>Granulicella</taxon>
    </lineage>
</organism>
<dbReference type="Pfam" id="PF13660">
    <property type="entry name" value="DUF4147"/>
    <property type="match status" value="1"/>
</dbReference>
<accession>A0A1I6MQX8</accession>
<dbReference type="OrthoDB" id="9766552at2"/>
<dbReference type="Gene3D" id="3.40.50.10180">
    <property type="entry name" value="Glycerate kinase, MOFRL-like N-terminal domain"/>
    <property type="match status" value="1"/>
</dbReference>
<dbReference type="GO" id="GO:0008887">
    <property type="term" value="F:glycerate kinase activity"/>
    <property type="evidence" value="ECO:0007669"/>
    <property type="project" value="InterPro"/>
</dbReference>
<evidence type="ECO:0000259" key="1">
    <source>
        <dbReference type="Pfam" id="PF05161"/>
    </source>
</evidence>
<gene>
    <name evidence="3" type="ORF">SAMN05421771_3346</name>
</gene>
<dbReference type="SUPFAM" id="SSF82544">
    <property type="entry name" value="GckA/TtuD-like"/>
    <property type="match status" value="1"/>
</dbReference>
<evidence type="ECO:0000259" key="2">
    <source>
        <dbReference type="Pfam" id="PF13660"/>
    </source>
</evidence>
<dbReference type="GO" id="GO:0005737">
    <property type="term" value="C:cytoplasm"/>
    <property type="evidence" value="ECO:0007669"/>
    <property type="project" value="TreeGrafter"/>
</dbReference>
<protein>
    <submittedName>
        <fullName evidence="3">Hydroxypyruvate reductase</fullName>
    </submittedName>
</protein>
<feature type="domain" description="MOFRL-associated" evidence="2">
    <location>
        <begin position="5"/>
        <end position="242"/>
    </location>
</feature>
<dbReference type="Pfam" id="PF05161">
    <property type="entry name" value="MOFRL"/>
    <property type="match status" value="1"/>
</dbReference>
<dbReference type="RefSeq" id="WP_089840799.1">
    <property type="nucleotide sequence ID" value="NZ_FOZL01000001.1"/>
</dbReference>
<reference evidence="3 4" key="1">
    <citation type="submission" date="2016-10" db="EMBL/GenBank/DDBJ databases">
        <authorList>
            <person name="de Groot N.N."/>
        </authorList>
    </citation>
    <scope>NUCLEOTIDE SEQUENCE [LARGE SCALE GENOMIC DNA]</scope>
    <source>
        <strain evidence="3 4">DSM 21001</strain>
    </source>
</reference>
<feature type="domain" description="MOFRL" evidence="1">
    <location>
        <begin position="320"/>
        <end position="427"/>
    </location>
</feature>
<dbReference type="InterPro" id="IPR025286">
    <property type="entry name" value="MOFRL_assoc_dom"/>
</dbReference>
<proteinExistence type="predicted"/>
<keyword evidence="3" id="KW-0670">Pyruvate</keyword>